<protein>
    <submittedName>
        <fullName evidence="2">Alpha-amylase</fullName>
    </submittedName>
</protein>
<dbReference type="CDD" id="cd11339">
    <property type="entry name" value="AmyAc_bac_CMD_like_2"/>
    <property type="match status" value="1"/>
</dbReference>
<accession>A0A217EZA2</accession>
<dbReference type="Proteomes" id="UP000195807">
    <property type="component" value="Plasmid pCME4A9II"/>
</dbReference>
<dbReference type="Gene3D" id="3.20.20.80">
    <property type="entry name" value="Glycosidases"/>
    <property type="match status" value="1"/>
</dbReference>
<keyword evidence="2" id="KW-0614">Plasmid</keyword>
<dbReference type="STRING" id="450378.GCA_001661675_03728"/>
<gene>
    <name evidence="2" type="ORF">A9D14_18565</name>
</gene>
<dbReference type="PANTHER" id="PTHR10357:SF209">
    <property type="entry name" value="PERIPLASMIC ALPHA-AMYLASE"/>
    <property type="match status" value="1"/>
</dbReference>
<dbReference type="KEGG" id="cman:A9D14_18565"/>
<dbReference type="InterPro" id="IPR017853">
    <property type="entry name" value="GH"/>
</dbReference>
<dbReference type="InterPro" id="IPR006047">
    <property type="entry name" value="GH13_cat_dom"/>
</dbReference>
<dbReference type="SMART" id="SM00642">
    <property type="entry name" value="Aamy"/>
    <property type="match status" value="1"/>
</dbReference>
<proteinExistence type="predicted"/>
<dbReference type="Pfam" id="PF00128">
    <property type="entry name" value="Alpha-amylase"/>
    <property type="match status" value="1"/>
</dbReference>
<dbReference type="SUPFAM" id="SSF51445">
    <property type="entry name" value="(Trans)glycosidases"/>
    <property type="match status" value="1"/>
</dbReference>
<evidence type="ECO:0000313" key="2">
    <source>
        <dbReference type="EMBL" id="ARU18477.1"/>
    </source>
</evidence>
<dbReference type="PANTHER" id="PTHR10357">
    <property type="entry name" value="ALPHA-AMYLASE FAMILY MEMBER"/>
    <property type="match status" value="1"/>
</dbReference>
<name>A0A217EZA2_9SPHN</name>
<feature type="domain" description="Glycosyl hydrolase family 13 catalytic" evidence="1">
    <location>
        <begin position="32"/>
        <end position="510"/>
    </location>
</feature>
<reference evidence="2 3" key="1">
    <citation type="submission" date="2017-01" db="EMBL/GenBank/DDBJ databases">
        <title>Complete genome sequence of esterase-producing bacterium Croceicoccus marinus E4A9.</title>
        <authorList>
            <person name="Wu Y.-H."/>
            <person name="Cheng H."/>
            <person name="Xu L."/>
            <person name="Huo Y.-Y."/>
            <person name="Wang C.-S."/>
            <person name="Xu X.-W."/>
        </authorList>
    </citation>
    <scope>NUCLEOTIDE SEQUENCE [LARGE SCALE GENOMIC DNA]</scope>
    <source>
        <strain evidence="2 3">E4A9</strain>
        <plasmid evidence="3">Plasmid pcme4a9ii</plasmid>
    </source>
</reference>
<organism evidence="2 3">
    <name type="scientific">Croceicoccus marinus</name>
    <dbReference type="NCBI Taxonomy" id="450378"/>
    <lineage>
        <taxon>Bacteria</taxon>
        <taxon>Pseudomonadati</taxon>
        <taxon>Pseudomonadota</taxon>
        <taxon>Alphaproteobacteria</taxon>
        <taxon>Sphingomonadales</taxon>
        <taxon>Erythrobacteraceae</taxon>
        <taxon>Croceicoccus</taxon>
    </lineage>
</organism>
<evidence type="ECO:0000313" key="3">
    <source>
        <dbReference type="Proteomes" id="UP000195807"/>
    </source>
</evidence>
<evidence type="ECO:0000259" key="1">
    <source>
        <dbReference type="SMART" id="SM00642"/>
    </source>
</evidence>
<dbReference type="GO" id="GO:0005975">
    <property type="term" value="P:carbohydrate metabolic process"/>
    <property type="evidence" value="ECO:0007669"/>
    <property type="project" value="InterPro"/>
</dbReference>
<keyword evidence="3" id="KW-1185">Reference proteome</keyword>
<sequence>MLFSATTACAQAVPPAATALQQRLPQDEVIYFVLPDRFENGDKGNDRGGLSGDRSVTGYDPADTGFYHGGDLKGLLQRLDYLQALGVTALWVGPIFRNKPVQGPPGRQSAGYHGYWITDFEHVDPHFGTDADFAALVEAAHRRGLKVYMDIVVNHTADVIRYRECDGDGNKGAGADCSYRGLADFPYTTSGGVDGEPINPGFTGNADPAAANWARLTDPAWAYHPYIPAGEETAKSPAWLNDPLLYHNRGNTSFAGESSTMGDFFGLDDVMTEHPRVVAGMIDIFGGWIDRFGIDGFRIDTARHVNPEFWQAFVPAMLDRARTRGIPNFHIFGEVALHALDAGGLARFTRVDKLPAVLDFAFREAVVQTVAGTAGTNAFETLFDGDALYEHGFDTALTLPTFTGNHDDGRFGFQLRRAFPQASDAELLERTMLANAMLLTLRGVPTIYSGDEQGFTGDGGDQGSREDMFASEVASYNDNTLLGSDATTADINFDTAHPLFRQIAELARIRTAHAALTRGQQVLRARGDAPGVLAISRFDPASGREMLLVFNTSTKAVTQQVQVETASSAFAALAGTCAPTVSAPGSVAVTLPPLGYAICQAR</sequence>
<dbReference type="EMBL" id="CP019604">
    <property type="protein sequence ID" value="ARU18477.1"/>
    <property type="molecule type" value="Genomic_DNA"/>
</dbReference>
<geneLocation type="plasmid" evidence="3">
    <name>pcme4a9ii</name>
</geneLocation>
<dbReference type="AlphaFoldDB" id="A0A217EZA2"/>